<name>A0A8S5STB5_9VIRU</name>
<evidence type="ECO:0000313" key="1">
    <source>
        <dbReference type="EMBL" id="DAF54192.1"/>
    </source>
</evidence>
<accession>A0A8S5STB5</accession>
<protein>
    <submittedName>
        <fullName evidence="1">Uncharacterized protein</fullName>
    </submittedName>
</protein>
<proteinExistence type="predicted"/>
<organism evidence="1">
    <name type="scientific">Phage sp. ctcqm2</name>
    <dbReference type="NCBI Taxonomy" id="2828007"/>
    <lineage>
        <taxon>Viruses</taxon>
    </lineage>
</organism>
<dbReference type="EMBL" id="BK032673">
    <property type="protein sequence ID" value="DAF54192.1"/>
    <property type="molecule type" value="Genomic_DNA"/>
</dbReference>
<sequence>MDATFTAVARLWKQKCSQREIANRLSISEPKVRKILITIGAIKTDESQLFATGLSIEEIADKLGKSPKAVLGRLPYTKGQYGAEYPSINALRIRKSREK</sequence>
<dbReference type="Gene3D" id="1.10.10.60">
    <property type="entry name" value="Homeodomain-like"/>
    <property type="match status" value="1"/>
</dbReference>
<reference evidence="1" key="1">
    <citation type="journal article" date="2021" name="Proc. Natl. Acad. Sci. U.S.A.">
        <title>A Catalog of Tens of Thousands of Viruses from Human Metagenomes Reveals Hidden Associations with Chronic Diseases.</title>
        <authorList>
            <person name="Tisza M.J."/>
            <person name="Buck C.B."/>
        </authorList>
    </citation>
    <scope>NUCLEOTIDE SEQUENCE</scope>
    <source>
        <strain evidence="1">Ctcqm2</strain>
    </source>
</reference>